<dbReference type="PRINTS" id="PR01071">
    <property type="entry name" value="ACOABIOTINCC"/>
</dbReference>
<dbReference type="InterPro" id="IPR011053">
    <property type="entry name" value="Single_hybrid_motif"/>
</dbReference>
<dbReference type="CDD" id="cd06850">
    <property type="entry name" value="biotinyl_domain"/>
    <property type="match status" value="1"/>
</dbReference>
<evidence type="ECO:0000256" key="1">
    <source>
        <dbReference type="ARBA" id="ARBA00017562"/>
    </source>
</evidence>
<keyword evidence="3" id="KW-0276">Fatty acid metabolism</keyword>
<keyword evidence="2 3" id="KW-0092">Biotin</keyword>
<dbReference type="GO" id="GO:0006633">
    <property type="term" value="P:fatty acid biosynthetic process"/>
    <property type="evidence" value="ECO:0007669"/>
    <property type="project" value="UniProtKB-KW"/>
</dbReference>
<dbReference type="PANTHER" id="PTHR45266:SF3">
    <property type="entry name" value="OXALOACETATE DECARBOXYLASE ALPHA CHAIN"/>
    <property type="match status" value="1"/>
</dbReference>
<organism evidence="5 6">
    <name type="scientific">Candidatus Faecivivens stercoravium</name>
    <dbReference type="NCBI Taxonomy" id="2840803"/>
    <lineage>
        <taxon>Bacteria</taxon>
        <taxon>Bacillati</taxon>
        <taxon>Bacillota</taxon>
        <taxon>Clostridia</taxon>
        <taxon>Eubacteriales</taxon>
        <taxon>Oscillospiraceae</taxon>
        <taxon>Oscillospiraceae incertae sedis</taxon>
        <taxon>Candidatus Faecivivens</taxon>
    </lineage>
</organism>
<keyword evidence="3" id="KW-0443">Lipid metabolism</keyword>
<gene>
    <name evidence="5" type="primary">accB</name>
    <name evidence="5" type="ORF">IAB37_06975</name>
</gene>
<evidence type="ECO:0000259" key="4">
    <source>
        <dbReference type="PROSITE" id="PS50968"/>
    </source>
</evidence>
<dbReference type="PANTHER" id="PTHR45266">
    <property type="entry name" value="OXALOACETATE DECARBOXYLASE ALPHA CHAIN"/>
    <property type="match status" value="1"/>
</dbReference>
<dbReference type="GO" id="GO:0003989">
    <property type="term" value="F:acetyl-CoA carboxylase activity"/>
    <property type="evidence" value="ECO:0007669"/>
    <property type="project" value="InterPro"/>
</dbReference>
<dbReference type="InterPro" id="IPR000089">
    <property type="entry name" value="Biotin_lipoyl"/>
</dbReference>
<protein>
    <recommendedName>
        <fullName evidence="1 3">Biotin carboxyl carrier protein of acetyl-CoA carboxylase</fullName>
    </recommendedName>
</protein>
<dbReference type="Pfam" id="PF00364">
    <property type="entry name" value="Biotin_lipoyl"/>
    <property type="match status" value="1"/>
</dbReference>
<evidence type="ECO:0000256" key="2">
    <source>
        <dbReference type="ARBA" id="ARBA00023267"/>
    </source>
</evidence>
<accession>A0A9D1J550</accession>
<comment type="caution">
    <text evidence="5">The sequence shown here is derived from an EMBL/GenBank/DDBJ whole genome shotgun (WGS) entry which is preliminary data.</text>
</comment>
<dbReference type="PROSITE" id="PS50968">
    <property type="entry name" value="BIOTINYL_LIPOYL"/>
    <property type="match status" value="1"/>
</dbReference>
<dbReference type="InterPro" id="IPR001249">
    <property type="entry name" value="AcCoA_biotinCC"/>
</dbReference>
<keyword evidence="3" id="KW-0444">Lipid biosynthesis</keyword>
<proteinExistence type="predicted"/>
<comment type="function">
    <text evidence="3">This protein is a component of the acetyl coenzyme A carboxylase complex; first, biotin carboxylase catalyzes the carboxylation of the carrier protein and then the transcarboxylase transfers the carboxyl group to form malonyl-CoA.</text>
</comment>
<dbReference type="Proteomes" id="UP000824241">
    <property type="component" value="Unassembled WGS sequence"/>
</dbReference>
<dbReference type="Gene3D" id="2.40.50.100">
    <property type="match status" value="1"/>
</dbReference>
<evidence type="ECO:0000256" key="3">
    <source>
        <dbReference type="RuleBase" id="RU364072"/>
    </source>
</evidence>
<dbReference type="NCBIfam" id="TIGR00531">
    <property type="entry name" value="BCCP"/>
    <property type="match status" value="1"/>
</dbReference>
<dbReference type="InterPro" id="IPR050709">
    <property type="entry name" value="Biotin_Carboxyl_Carrier/Decarb"/>
</dbReference>
<name>A0A9D1J550_9FIRM</name>
<dbReference type="GO" id="GO:0009317">
    <property type="term" value="C:acetyl-CoA carboxylase complex"/>
    <property type="evidence" value="ECO:0007669"/>
    <property type="project" value="InterPro"/>
</dbReference>
<dbReference type="EMBL" id="DVHA01000221">
    <property type="protein sequence ID" value="HIR61297.1"/>
    <property type="molecule type" value="Genomic_DNA"/>
</dbReference>
<evidence type="ECO:0000313" key="6">
    <source>
        <dbReference type="Proteomes" id="UP000824241"/>
    </source>
</evidence>
<dbReference type="AlphaFoldDB" id="A0A9D1J550"/>
<reference evidence="5" key="1">
    <citation type="submission" date="2020-10" db="EMBL/GenBank/DDBJ databases">
        <authorList>
            <person name="Gilroy R."/>
        </authorList>
    </citation>
    <scope>NUCLEOTIDE SEQUENCE</scope>
    <source>
        <strain evidence="5">CHK189-12415</strain>
    </source>
</reference>
<comment type="pathway">
    <text evidence="3">Lipid metabolism; fatty acid biosynthesis.</text>
</comment>
<feature type="domain" description="Lipoyl-binding" evidence="4">
    <location>
        <begin position="79"/>
        <end position="155"/>
    </location>
</feature>
<keyword evidence="3" id="KW-0275">Fatty acid biosynthesis</keyword>
<dbReference type="SUPFAM" id="SSF51230">
    <property type="entry name" value="Single hybrid motif"/>
    <property type="match status" value="1"/>
</dbReference>
<evidence type="ECO:0000313" key="5">
    <source>
        <dbReference type="EMBL" id="HIR61297.1"/>
    </source>
</evidence>
<reference evidence="5" key="2">
    <citation type="journal article" date="2021" name="PeerJ">
        <title>Extensive microbial diversity within the chicken gut microbiome revealed by metagenomics and culture.</title>
        <authorList>
            <person name="Gilroy R."/>
            <person name="Ravi A."/>
            <person name="Getino M."/>
            <person name="Pursley I."/>
            <person name="Horton D.L."/>
            <person name="Alikhan N.F."/>
            <person name="Baker D."/>
            <person name="Gharbi K."/>
            <person name="Hall N."/>
            <person name="Watson M."/>
            <person name="Adriaenssens E.M."/>
            <person name="Foster-Nyarko E."/>
            <person name="Jarju S."/>
            <person name="Secka A."/>
            <person name="Antonio M."/>
            <person name="Oren A."/>
            <person name="Chaudhuri R.R."/>
            <person name="La Ragione R."/>
            <person name="Hildebrand F."/>
            <person name="Pallen M.J."/>
        </authorList>
    </citation>
    <scope>NUCLEOTIDE SEQUENCE</scope>
    <source>
        <strain evidence="5">CHK189-12415</strain>
    </source>
</reference>
<sequence>MSELKLSLDELRQLMREFSASGLTSMTLKDGEFVLKLGAEKASAPVYMVPPAAGVAAPAAVPAPAPAAAESAAPALPEGKVVKAPIVGTFYAAAAPDKPPYVTVGSEVKEGDVLFIIESMKLMNEVTSEYSGKVEKILVENGQAVEYGQPIMVIG</sequence>